<organism evidence="9 10">
    <name type="scientific">Sessilibacter corallicola</name>
    <dbReference type="NCBI Taxonomy" id="2904075"/>
    <lineage>
        <taxon>Bacteria</taxon>
        <taxon>Pseudomonadati</taxon>
        <taxon>Pseudomonadota</taxon>
        <taxon>Gammaproteobacteria</taxon>
        <taxon>Cellvibrionales</taxon>
        <taxon>Cellvibrionaceae</taxon>
        <taxon>Sessilibacter</taxon>
    </lineage>
</organism>
<accession>A0ABQ0A931</accession>
<proteinExistence type="inferred from homology"/>
<evidence type="ECO:0000313" key="10">
    <source>
        <dbReference type="Proteomes" id="UP001465153"/>
    </source>
</evidence>
<evidence type="ECO:0000256" key="5">
    <source>
        <dbReference type="PROSITE-ProRule" id="PRU10007"/>
    </source>
</evidence>
<dbReference type="Gene3D" id="3.40.605.10">
    <property type="entry name" value="Aldehyde Dehydrogenase, Chain A, domain 1"/>
    <property type="match status" value="1"/>
</dbReference>
<dbReference type="Pfam" id="PF00171">
    <property type="entry name" value="Aldedh"/>
    <property type="match status" value="1"/>
</dbReference>
<dbReference type="EMBL" id="BAABWN010000006">
    <property type="protein sequence ID" value="GAA6168146.1"/>
    <property type="molecule type" value="Genomic_DNA"/>
</dbReference>
<evidence type="ECO:0000256" key="4">
    <source>
        <dbReference type="PIRNR" id="PIRNR036492"/>
    </source>
</evidence>
<dbReference type="PROSITE" id="PS00687">
    <property type="entry name" value="ALDEHYDE_DEHYDR_GLU"/>
    <property type="match status" value="1"/>
</dbReference>
<dbReference type="RefSeq" id="WP_353302817.1">
    <property type="nucleotide sequence ID" value="NZ_BAABWN010000006.1"/>
</dbReference>
<protein>
    <recommendedName>
        <fullName evidence="4">Aldehyde dehydrogenase</fullName>
    </recommendedName>
</protein>
<dbReference type="InterPro" id="IPR029510">
    <property type="entry name" value="Ald_DH_CS_GLU"/>
</dbReference>
<dbReference type="InterPro" id="IPR012394">
    <property type="entry name" value="Aldehyde_DH_NAD(P)"/>
</dbReference>
<evidence type="ECO:0000256" key="7">
    <source>
        <dbReference type="SAM" id="MobiDB-lite"/>
    </source>
</evidence>
<gene>
    <name evidence="9" type="ORF">NBRC116591_19570</name>
</gene>
<dbReference type="InterPro" id="IPR016161">
    <property type="entry name" value="Ald_DH/histidinol_DH"/>
</dbReference>
<dbReference type="Proteomes" id="UP001465153">
    <property type="component" value="Unassembled WGS sequence"/>
</dbReference>
<reference evidence="9 10" key="1">
    <citation type="submission" date="2024-04" db="EMBL/GenBank/DDBJ databases">
        <title>Draft genome sequence of Sessilibacter corallicola NBRC 116591.</title>
        <authorList>
            <person name="Miyakawa T."/>
            <person name="Kusuya Y."/>
            <person name="Miura T."/>
        </authorList>
    </citation>
    <scope>NUCLEOTIDE SEQUENCE [LARGE SCALE GENOMIC DNA]</scope>
    <source>
        <strain evidence="9 10">KU-00831-HH</strain>
    </source>
</reference>
<comment type="similarity">
    <text evidence="1 4 6">Belongs to the aldehyde dehydrogenase family.</text>
</comment>
<dbReference type="PANTHER" id="PTHR43570">
    <property type="entry name" value="ALDEHYDE DEHYDROGENASE"/>
    <property type="match status" value="1"/>
</dbReference>
<feature type="compositionally biased region" description="Low complexity" evidence="7">
    <location>
        <begin position="20"/>
        <end position="34"/>
    </location>
</feature>
<evidence type="ECO:0000256" key="6">
    <source>
        <dbReference type="RuleBase" id="RU003345"/>
    </source>
</evidence>
<dbReference type="CDD" id="cd07133">
    <property type="entry name" value="ALDH_CALDH_CalB"/>
    <property type="match status" value="1"/>
</dbReference>
<dbReference type="SUPFAM" id="SSF53720">
    <property type="entry name" value="ALDH-like"/>
    <property type="match status" value="1"/>
</dbReference>
<name>A0ABQ0A931_9GAMM</name>
<keyword evidence="3" id="KW-0520">NAD</keyword>
<keyword evidence="10" id="KW-1185">Reference proteome</keyword>
<dbReference type="InterPro" id="IPR016163">
    <property type="entry name" value="Ald_DH_C"/>
</dbReference>
<feature type="domain" description="Aldehyde dehydrogenase" evidence="8">
    <location>
        <begin position="58"/>
        <end position="489"/>
    </location>
</feature>
<feature type="region of interest" description="Disordered" evidence="7">
    <location>
        <begin position="1"/>
        <end position="34"/>
    </location>
</feature>
<sequence length="531" mass="58780">MQTLSDHAWQTPPVSEQRSRVSVQPSTVSSSSSLSEQPALANLFYNLKRAAEDQPFPSYQERIHHLRQLKKQIQRYQDLIATVIGEDYGWRSPTESKMLDALAPILEVNHALHSLKRWMKPQKRRTELLFLSNSLQVRYQPKGVVGIICPWNVPLYLSLGPLIASLAAGNRAMIKMPPNCPRTAELLTQMLAEIFPENLVCVVDGNHPQAMEISHLPFDHLIFTGSANSGRQIMANAAANLTPVTLELGGKSPAIITPGFSLASAAKSIAHGKGVNSGQVCVAPDYVLLPSGQTAAFIDEIKRAFTAMYPSVDGNEDYTAIVNDAQEQRFLTMLEDAQQNGAQIDICAVDTPAEREQESGNKSLQAGGNQRGKYRQYPLHIVSQVSADMQVAKQELFGPMLLVFEYQDLSQALAHVNQGPRPLACYIFSNDQREQQYILQNTHSGGVTINDCGWQVMNHDAPFGGIGASGTGSYHGIEGFRELSHGKTVFKKHRFFPMELFHPPYGKKIQQLTLQFFLGQADSEVKLKSRD</sequence>
<dbReference type="PIRSF" id="PIRSF036492">
    <property type="entry name" value="ALDH"/>
    <property type="match status" value="1"/>
</dbReference>
<dbReference type="Gene3D" id="3.40.309.10">
    <property type="entry name" value="Aldehyde Dehydrogenase, Chain A, domain 2"/>
    <property type="match status" value="1"/>
</dbReference>
<dbReference type="PANTHER" id="PTHR43570:SF20">
    <property type="entry name" value="ALDEHYDE DEHYDROGENASE ALDX-RELATED"/>
    <property type="match status" value="1"/>
</dbReference>
<evidence type="ECO:0000313" key="9">
    <source>
        <dbReference type="EMBL" id="GAA6168146.1"/>
    </source>
</evidence>
<dbReference type="InterPro" id="IPR016162">
    <property type="entry name" value="Ald_DH_N"/>
</dbReference>
<evidence type="ECO:0000256" key="3">
    <source>
        <dbReference type="ARBA" id="ARBA00023027"/>
    </source>
</evidence>
<feature type="active site" evidence="5">
    <location>
        <position position="247"/>
    </location>
</feature>
<evidence type="ECO:0000259" key="8">
    <source>
        <dbReference type="Pfam" id="PF00171"/>
    </source>
</evidence>
<comment type="caution">
    <text evidence="9">The sequence shown here is derived from an EMBL/GenBank/DDBJ whole genome shotgun (WGS) entry which is preliminary data.</text>
</comment>
<keyword evidence="2 4" id="KW-0560">Oxidoreductase</keyword>
<evidence type="ECO:0000256" key="1">
    <source>
        <dbReference type="ARBA" id="ARBA00009986"/>
    </source>
</evidence>
<evidence type="ECO:0000256" key="2">
    <source>
        <dbReference type="ARBA" id="ARBA00023002"/>
    </source>
</evidence>
<dbReference type="InterPro" id="IPR015590">
    <property type="entry name" value="Aldehyde_DH_dom"/>
</dbReference>